<organism evidence="2 3">
    <name type="scientific">Sphingobacterium siyangense</name>
    <dbReference type="NCBI Taxonomy" id="459529"/>
    <lineage>
        <taxon>Bacteria</taxon>
        <taxon>Pseudomonadati</taxon>
        <taxon>Bacteroidota</taxon>
        <taxon>Sphingobacteriia</taxon>
        <taxon>Sphingobacteriales</taxon>
        <taxon>Sphingobacteriaceae</taxon>
        <taxon>Sphingobacterium</taxon>
    </lineage>
</organism>
<protein>
    <submittedName>
        <fullName evidence="2">Uncharacterized protein</fullName>
    </submittedName>
</protein>
<evidence type="ECO:0000313" key="3">
    <source>
        <dbReference type="Proteomes" id="UP000286402"/>
    </source>
</evidence>
<dbReference type="AlphaFoldDB" id="A0A420FFS8"/>
<evidence type="ECO:0000313" key="2">
    <source>
        <dbReference type="EMBL" id="RKF31715.1"/>
    </source>
</evidence>
<reference evidence="2 3" key="1">
    <citation type="submission" date="2016-07" db="EMBL/GenBank/DDBJ databases">
        <title>Genome analysis of Sphingobacterium siyangense T12B17.</title>
        <authorList>
            <person name="Xu D."/>
            <person name="Su Y."/>
            <person name="Zheng S."/>
        </authorList>
    </citation>
    <scope>NUCLEOTIDE SEQUENCE [LARGE SCALE GENOMIC DNA]</scope>
    <source>
        <strain evidence="2 3">T12B17</strain>
    </source>
</reference>
<accession>A0A420FFS8</accession>
<dbReference type="Proteomes" id="UP000286402">
    <property type="component" value="Unassembled WGS sequence"/>
</dbReference>
<keyword evidence="3" id="KW-1185">Reference proteome</keyword>
<name>A0A420FFS8_9SPHI</name>
<feature type="compositionally biased region" description="Polar residues" evidence="1">
    <location>
        <begin position="52"/>
        <end position="62"/>
    </location>
</feature>
<feature type="region of interest" description="Disordered" evidence="1">
    <location>
        <begin position="37"/>
        <end position="62"/>
    </location>
</feature>
<dbReference type="RefSeq" id="WP_120335957.1">
    <property type="nucleotide sequence ID" value="NZ_MCAQ01000028.1"/>
</dbReference>
<sequence>MNKKLFKSATGKLPYQVPQIQMTVILLENGIAAGSNAHTSGDVKQTWDNEESQTQSKSDGWW</sequence>
<evidence type="ECO:0000256" key="1">
    <source>
        <dbReference type="SAM" id="MobiDB-lite"/>
    </source>
</evidence>
<comment type="caution">
    <text evidence="2">The sequence shown here is derived from an EMBL/GenBank/DDBJ whole genome shotgun (WGS) entry which is preliminary data.</text>
</comment>
<gene>
    <name evidence="2" type="ORF">BCY89_16245</name>
</gene>
<proteinExistence type="predicted"/>
<dbReference type="EMBL" id="MCAQ01000028">
    <property type="protein sequence ID" value="RKF31715.1"/>
    <property type="molecule type" value="Genomic_DNA"/>
</dbReference>